<feature type="domain" description="Arc-like DNA binding" evidence="1">
    <location>
        <begin position="4"/>
        <end position="47"/>
    </location>
</feature>
<dbReference type="GO" id="GO:0006355">
    <property type="term" value="P:regulation of DNA-templated transcription"/>
    <property type="evidence" value="ECO:0007669"/>
    <property type="project" value="InterPro"/>
</dbReference>
<evidence type="ECO:0000259" key="1">
    <source>
        <dbReference type="Pfam" id="PF03869"/>
    </source>
</evidence>
<dbReference type="EMBL" id="AAGLQK010000048">
    <property type="protein sequence ID" value="EBP4060725.1"/>
    <property type="molecule type" value="Genomic_DNA"/>
</dbReference>
<dbReference type="InterPro" id="IPR013321">
    <property type="entry name" value="Arc_rbn_hlx_hlx"/>
</dbReference>
<accession>A0A5U3G2Z1</accession>
<comment type="caution">
    <text evidence="2">The sequence shown here is derived from an EMBL/GenBank/DDBJ whole genome shotgun (WGS) entry which is preliminary data.</text>
</comment>
<dbReference type="Pfam" id="PF03869">
    <property type="entry name" value="Arc"/>
    <property type="match status" value="1"/>
</dbReference>
<organism evidence="2">
    <name type="scientific">Salmonella enterica I</name>
    <dbReference type="NCBI Taxonomy" id="59201"/>
    <lineage>
        <taxon>Bacteria</taxon>
        <taxon>Pseudomonadati</taxon>
        <taxon>Pseudomonadota</taxon>
        <taxon>Gammaproteobacteria</taxon>
        <taxon>Enterobacterales</taxon>
        <taxon>Enterobacteriaceae</taxon>
        <taxon>Salmonella</taxon>
    </lineage>
</organism>
<dbReference type="SUPFAM" id="SSF47598">
    <property type="entry name" value="Ribbon-helix-helix"/>
    <property type="match status" value="1"/>
</dbReference>
<name>A0A5U3G2Z1_SALET</name>
<dbReference type="GO" id="GO:0043565">
    <property type="term" value="F:sequence-specific DNA binding"/>
    <property type="evidence" value="ECO:0007669"/>
    <property type="project" value="UniProtKB-ARBA"/>
</dbReference>
<sequence>MSKRDDPQLRVRIPEDLKAKLEQCARENKRTLTAEIVDRLMVTLEQDNFGLIDALGYKRLIKDYSELEDKYKLLKSETRYQEFFKHIGLHESELREAINTLKRFFDGKLK</sequence>
<dbReference type="Gene3D" id="1.10.1220.10">
    <property type="entry name" value="Met repressor-like"/>
    <property type="match status" value="1"/>
</dbReference>
<protein>
    <submittedName>
        <fullName evidence="2">Arc family DNA-binding protein</fullName>
    </submittedName>
</protein>
<keyword evidence="2" id="KW-0238">DNA-binding</keyword>
<proteinExistence type="predicted"/>
<gene>
    <name evidence="2" type="ORF">Z599_23905</name>
</gene>
<evidence type="ECO:0000313" key="2">
    <source>
        <dbReference type="EMBL" id="EBP4060725.1"/>
    </source>
</evidence>
<dbReference type="InterPro" id="IPR005569">
    <property type="entry name" value="Arc_DNA-bd_dom"/>
</dbReference>
<dbReference type="InterPro" id="IPR010985">
    <property type="entry name" value="Ribbon_hlx_hlx"/>
</dbReference>
<dbReference type="AlphaFoldDB" id="A0A5U3G2Z1"/>
<reference evidence="2" key="1">
    <citation type="submission" date="2018-07" db="EMBL/GenBank/DDBJ databases">
        <authorList>
            <consortium name="GenomeTrakr network: Whole genome sequencing for foodborne pathogen traceback"/>
        </authorList>
    </citation>
    <scope>NUCLEOTIDE SEQUENCE</scope>
    <source>
        <strain evidence="2">MDH-2013-00175</strain>
    </source>
</reference>